<dbReference type="EMBL" id="CP020814">
    <property type="protein sequence ID" value="ARK30167.1"/>
    <property type="molecule type" value="Genomic_DNA"/>
</dbReference>
<gene>
    <name evidence="1" type="ORF">BkAM31D_10055</name>
</gene>
<dbReference type="KEGG" id="bkw:BkAM31D_10055"/>
<dbReference type="AlphaFoldDB" id="A0A1X9M9U3"/>
<dbReference type="RefSeq" id="WP_066161114.1">
    <property type="nucleotide sequence ID" value="NZ_CP020814.1"/>
</dbReference>
<organism evidence="1 2">
    <name type="scientific">Halalkalibacter krulwichiae</name>
    <dbReference type="NCBI Taxonomy" id="199441"/>
    <lineage>
        <taxon>Bacteria</taxon>
        <taxon>Bacillati</taxon>
        <taxon>Bacillota</taxon>
        <taxon>Bacilli</taxon>
        <taxon>Bacillales</taxon>
        <taxon>Bacillaceae</taxon>
        <taxon>Halalkalibacter</taxon>
    </lineage>
</organism>
<name>A0A1X9M9U3_9BACI</name>
<accession>A0A1X9M9U3</accession>
<sequence>MIKKADILERLNTLIGKELTNQNLHEALFCEEKDIKRLRRFHVGTHTYIQYKIHVDNTTEKSPFVNIRIQGNPNTFRVDFEEKNGRMILQSEAKINYSYF</sequence>
<dbReference type="Proteomes" id="UP000193006">
    <property type="component" value="Chromosome"/>
</dbReference>
<evidence type="ECO:0000313" key="2">
    <source>
        <dbReference type="Proteomes" id="UP000193006"/>
    </source>
</evidence>
<evidence type="ECO:0000313" key="1">
    <source>
        <dbReference type="EMBL" id="ARK30167.1"/>
    </source>
</evidence>
<reference evidence="1 2" key="1">
    <citation type="submission" date="2017-04" db="EMBL/GenBank/DDBJ databases">
        <title>Bacillus krulwichiae AM31D Genome sequencing and assembly.</title>
        <authorList>
            <person name="Krulwich T.A."/>
            <person name="Anastor L."/>
            <person name="Ehrlich R."/>
            <person name="Ehrlich G.D."/>
            <person name="Janto B."/>
        </authorList>
    </citation>
    <scope>NUCLEOTIDE SEQUENCE [LARGE SCALE GENOMIC DNA]</scope>
    <source>
        <strain evidence="1 2">AM31D</strain>
    </source>
</reference>
<protein>
    <submittedName>
        <fullName evidence="1">Uncharacterized protein</fullName>
    </submittedName>
</protein>
<proteinExistence type="predicted"/>
<keyword evidence="2" id="KW-1185">Reference proteome</keyword>